<accession>A0AAD9A3A9</accession>
<dbReference type="EMBL" id="JAQOWY010000677">
    <property type="protein sequence ID" value="KAK1839407.1"/>
    <property type="molecule type" value="Genomic_DNA"/>
</dbReference>
<keyword evidence="2" id="KW-0812">Transmembrane</keyword>
<name>A0AAD9A3A9_9PEZI</name>
<feature type="region of interest" description="Disordered" evidence="1">
    <location>
        <begin position="1"/>
        <end position="21"/>
    </location>
</feature>
<dbReference type="AlphaFoldDB" id="A0AAD9A3A9"/>
<evidence type="ECO:0000256" key="2">
    <source>
        <dbReference type="SAM" id="Phobius"/>
    </source>
</evidence>
<feature type="compositionally biased region" description="Polar residues" evidence="1">
    <location>
        <begin position="159"/>
        <end position="177"/>
    </location>
</feature>
<keyword evidence="2" id="KW-1133">Transmembrane helix</keyword>
<evidence type="ECO:0000313" key="3">
    <source>
        <dbReference type="EMBL" id="KAK1839407.1"/>
    </source>
</evidence>
<dbReference type="Proteomes" id="UP001243330">
    <property type="component" value="Unassembled WGS sequence"/>
</dbReference>
<gene>
    <name evidence="3" type="ORF">CCHR01_17965</name>
</gene>
<evidence type="ECO:0000313" key="4">
    <source>
        <dbReference type="Proteomes" id="UP001243330"/>
    </source>
</evidence>
<keyword evidence="2" id="KW-0472">Membrane</keyword>
<reference evidence="3" key="1">
    <citation type="submission" date="2023-01" db="EMBL/GenBank/DDBJ databases">
        <title>Colletotrichum chrysophilum M932 genome sequence.</title>
        <authorList>
            <person name="Baroncelli R."/>
        </authorList>
    </citation>
    <scope>NUCLEOTIDE SEQUENCE</scope>
    <source>
        <strain evidence="3">M932</strain>
    </source>
</reference>
<feature type="transmembrane region" description="Helical" evidence="2">
    <location>
        <begin position="197"/>
        <end position="221"/>
    </location>
</feature>
<protein>
    <submittedName>
        <fullName evidence="3">Uncharacterized protein</fullName>
    </submittedName>
</protein>
<keyword evidence="4" id="KW-1185">Reference proteome</keyword>
<organism evidence="3 4">
    <name type="scientific">Colletotrichum chrysophilum</name>
    <dbReference type="NCBI Taxonomy" id="1836956"/>
    <lineage>
        <taxon>Eukaryota</taxon>
        <taxon>Fungi</taxon>
        <taxon>Dikarya</taxon>
        <taxon>Ascomycota</taxon>
        <taxon>Pezizomycotina</taxon>
        <taxon>Sordariomycetes</taxon>
        <taxon>Hypocreomycetidae</taxon>
        <taxon>Glomerellales</taxon>
        <taxon>Glomerellaceae</taxon>
        <taxon>Colletotrichum</taxon>
        <taxon>Colletotrichum gloeosporioides species complex</taxon>
    </lineage>
</organism>
<proteinExistence type="predicted"/>
<sequence>MSVTPKIPTATPAFPHAPGEDETTTLTAIETDPSELRWIRCTTLDDCYRGAQITGMALPLCFPDSPFLNDFDTCRQCVESEVANLGEALYMVYEAMGSFLEYCEKVGTLSSYPQSLLTTAIRTQIFVITDLAGAQGQELIEATILEVRPGIFLPQATSLSASPSISQPDAKSTSQPAEPTDPAAPMNTGETSLTRDITWVAGALIGGTSIVLFFAAGLWFLRRRRKQKAFRSNAVHDNRGYEKPQLHSDCIPRQPAIELEGSYPNAMPEIGANEVAAQELLSSELRSPVEIPERQT</sequence>
<comment type="caution">
    <text evidence="3">The sequence shown here is derived from an EMBL/GenBank/DDBJ whole genome shotgun (WGS) entry which is preliminary data.</text>
</comment>
<evidence type="ECO:0000256" key="1">
    <source>
        <dbReference type="SAM" id="MobiDB-lite"/>
    </source>
</evidence>
<feature type="region of interest" description="Disordered" evidence="1">
    <location>
        <begin position="159"/>
        <end position="190"/>
    </location>
</feature>